<dbReference type="EMBL" id="JACVVK020000696">
    <property type="protein sequence ID" value="KAK7455074.1"/>
    <property type="molecule type" value="Genomic_DNA"/>
</dbReference>
<comment type="caution">
    <text evidence="1">The sequence shown here is derived from an EMBL/GenBank/DDBJ whole genome shotgun (WGS) entry which is preliminary data.</text>
</comment>
<evidence type="ECO:0000313" key="2">
    <source>
        <dbReference type="Proteomes" id="UP001519460"/>
    </source>
</evidence>
<name>A0ABD0J2U8_9CAEN</name>
<reference evidence="1 2" key="1">
    <citation type="journal article" date="2023" name="Sci. Data">
        <title>Genome assembly of the Korean intertidal mud-creeper Batillaria attramentaria.</title>
        <authorList>
            <person name="Patra A.K."/>
            <person name="Ho P.T."/>
            <person name="Jun S."/>
            <person name="Lee S.J."/>
            <person name="Kim Y."/>
            <person name="Won Y.J."/>
        </authorList>
    </citation>
    <scope>NUCLEOTIDE SEQUENCE [LARGE SCALE GENOMIC DNA]</scope>
    <source>
        <strain evidence="1">Wonlab-2016</strain>
    </source>
</reference>
<sequence length="323" mass="37409">GNFPTEWTRFKLGGFLFPTPLVCRECPANDTDLQRLCLRAKSLPANKSCDVTVVTAYFNLGTLHKMGSMGRYTPKLYEQWMAAFKWITCPLVVFSDSKEVLETFNQTRAGLPSEKTKLVLLPRHDLWAFKLAPEIKQVYSQPGYPKHQPNTVNENYSCVMHAKFELVNRVIRQDLYDTKYVMWLDIGLFRDLTRQPHNTLFRLVAPADFDEAKVGYSKVHKVGQNLTPRQIVERNLVWVGGATFLGKPDVLYVYTQDYMRAVRQLLDMKIMSTDQQVIYSMYHGANFSFHPRVEIQTFSGKEGWSAWFYLGYKMKKDLNDTVL</sequence>
<gene>
    <name evidence="1" type="ORF">BaRGS_00039523</name>
</gene>
<dbReference type="Proteomes" id="UP001519460">
    <property type="component" value="Unassembled WGS sequence"/>
</dbReference>
<dbReference type="InterPro" id="IPR011735">
    <property type="entry name" value="WlaTC/HtrL_glycosyltransf"/>
</dbReference>
<organism evidence="1 2">
    <name type="scientific">Batillaria attramentaria</name>
    <dbReference type="NCBI Taxonomy" id="370345"/>
    <lineage>
        <taxon>Eukaryota</taxon>
        <taxon>Metazoa</taxon>
        <taxon>Spiralia</taxon>
        <taxon>Lophotrochozoa</taxon>
        <taxon>Mollusca</taxon>
        <taxon>Gastropoda</taxon>
        <taxon>Caenogastropoda</taxon>
        <taxon>Sorbeoconcha</taxon>
        <taxon>Cerithioidea</taxon>
        <taxon>Batillariidae</taxon>
        <taxon>Batillaria</taxon>
    </lineage>
</organism>
<proteinExistence type="predicted"/>
<accession>A0ABD0J2U8</accession>
<evidence type="ECO:0000313" key="1">
    <source>
        <dbReference type="EMBL" id="KAK7455074.1"/>
    </source>
</evidence>
<protein>
    <submittedName>
        <fullName evidence="1">Uncharacterized protein</fullName>
    </submittedName>
</protein>
<dbReference type="Pfam" id="PF09612">
    <property type="entry name" value="HtrL_YibB"/>
    <property type="match status" value="1"/>
</dbReference>
<feature type="non-terminal residue" evidence="1">
    <location>
        <position position="1"/>
    </location>
</feature>
<dbReference type="AlphaFoldDB" id="A0ABD0J2U8"/>
<keyword evidence="2" id="KW-1185">Reference proteome</keyword>